<dbReference type="PANTHER" id="PTHR42646">
    <property type="entry name" value="FLAP ENDONUCLEASE XNI"/>
    <property type="match status" value="1"/>
</dbReference>
<dbReference type="Pfam" id="PF02739">
    <property type="entry name" value="5_3_exonuc_N"/>
    <property type="match status" value="1"/>
</dbReference>
<feature type="compositionally biased region" description="Basic and acidic residues" evidence="4">
    <location>
        <begin position="549"/>
        <end position="558"/>
    </location>
</feature>
<dbReference type="GO" id="GO:0008409">
    <property type="term" value="F:5'-3' exonuclease activity"/>
    <property type="evidence" value="ECO:0007669"/>
    <property type="project" value="InterPro"/>
</dbReference>
<feature type="compositionally biased region" description="Low complexity" evidence="4">
    <location>
        <begin position="61"/>
        <end position="74"/>
    </location>
</feature>
<dbReference type="CDD" id="cd09859">
    <property type="entry name" value="PIN_53EXO"/>
    <property type="match status" value="1"/>
</dbReference>
<feature type="domain" description="5'-3' exonuclease" evidence="5">
    <location>
        <begin position="225"/>
        <end position="484"/>
    </location>
</feature>
<dbReference type="OrthoDB" id="275278at2759"/>
<feature type="region of interest" description="Disordered" evidence="4">
    <location>
        <begin position="530"/>
        <end position="558"/>
    </location>
</feature>
<protein>
    <submittedName>
        <fullName evidence="6">DNA polymerase I</fullName>
        <ecNumber evidence="6">2.7.7.7</ecNumber>
    </submittedName>
</protein>
<dbReference type="InterPro" id="IPR029060">
    <property type="entry name" value="PIN-like_dom_sf"/>
</dbReference>
<dbReference type="FunFam" id="1.10.150.20:FF:000003">
    <property type="entry name" value="DNA polymerase I"/>
    <property type="match status" value="1"/>
</dbReference>
<sequence>MTLQDSNNHKNDDYTIASSTTAASTTESPRVVESPTPAAVTHSPGTAHEDDSYLPTVSKRTPPTYTPASSSPFSSEKRPPPPPSTFLKNDPEKRALLAQASLGTGTRSPVDVLEMELQQVTEQIYQQNNNEPFNINSLSQVSMAVFGIPGESTNKEALEAKAASGNRMADLILQYRRLQQRIRKQSSKQQAVVKGTRVKSAMQSTPVSSSSSGTTETTSKTASGDPLLLVDASAYIYRAYYSMPPIHRSDGMPTGAVMGFCNMLNRLILNRMVQGEQPRIVLVFDAKGKTFRHELYNEYKAHRAEAPMDLIPQFSLIRQAGLAYGMPMIEASNYEADDVIATLAGMAQREGLDVHILSGDKDLMQLIRDDGPTVIHMVDPMKMERVTSTQVIEKWNVTPEQLGDVLALAGDVADNVPGVPGIGPKIAADLIREFGSLEYLLDHVQDVQQKARRSKLEEHLEQARLSKALVTLVGDLPVEDMTFPEGQRQVSELRMEPMNENRIIAFYDEMGFRDLKQRFTARLEGVKRTRRPAAANSRWSAGSKVQVPHPDDFRDVPF</sequence>
<dbReference type="InterPro" id="IPR020046">
    <property type="entry name" value="5-3_exonucl_a-hlix_arch_N"/>
</dbReference>
<dbReference type="InterPro" id="IPR002421">
    <property type="entry name" value="5-3_exonuclease"/>
</dbReference>
<dbReference type="GO" id="GO:0017108">
    <property type="term" value="F:5'-flap endonuclease activity"/>
    <property type="evidence" value="ECO:0007669"/>
    <property type="project" value="InterPro"/>
</dbReference>
<dbReference type="GO" id="GO:0003677">
    <property type="term" value="F:DNA binding"/>
    <property type="evidence" value="ECO:0007669"/>
    <property type="project" value="UniProtKB-KW"/>
</dbReference>
<dbReference type="InterPro" id="IPR038969">
    <property type="entry name" value="FEN"/>
</dbReference>
<proteinExistence type="predicted"/>
<dbReference type="GO" id="GO:0033567">
    <property type="term" value="P:DNA replication, Okazaki fragment processing"/>
    <property type="evidence" value="ECO:0007669"/>
    <property type="project" value="InterPro"/>
</dbReference>
<dbReference type="SUPFAM" id="SSF47807">
    <property type="entry name" value="5' to 3' exonuclease, C-terminal subdomain"/>
    <property type="match status" value="1"/>
</dbReference>
<keyword evidence="6" id="KW-0548">Nucleotidyltransferase</keyword>
<dbReference type="Proteomes" id="UP000198406">
    <property type="component" value="Unassembled WGS sequence"/>
</dbReference>
<evidence type="ECO:0000256" key="2">
    <source>
        <dbReference type="ARBA" id="ARBA00022801"/>
    </source>
</evidence>
<feature type="region of interest" description="Disordered" evidence="4">
    <location>
        <begin position="184"/>
        <end position="223"/>
    </location>
</feature>
<dbReference type="InParanoid" id="A0A1Z5J9E3"/>
<dbReference type="InterPro" id="IPR020045">
    <property type="entry name" value="DNA_polI_H3TH"/>
</dbReference>
<dbReference type="AlphaFoldDB" id="A0A1Z5J9E3"/>
<evidence type="ECO:0000256" key="4">
    <source>
        <dbReference type="SAM" id="MobiDB-lite"/>
    </source>
</evidence>
<dbReference type="Gene3D" id="3.40.50.1010">
    <property type="entry name" value="5'-nuclease"/>
    <property type="match status" value="1"/>
</dbReference>
<keyword evidence="7" id="KW-1185">Reference proteome</keyword>
<feature type="region of interest" description="Disordered" evidence="4">
    <location>
        <begin position="1"/>
        <end position="91"/>
    </location>
</feature>
<feature type="compositionally biased region" description="Low complexity" evidence="4">
    <location>
        <begin position="17"/>
        <end position="26"/>
    </location>
</feature>
<evidence type="ECO:0000259" key="5">
    <source>
        <dbReference type="SMART" id="SM00475"/>
    </source>
</evidence>
<dbReference type="InterPro" id="IPR036279">
    <property type="entry name" value="5-3_exonuclease_C_sf"/>
</dbReference>
<keyword evidence="1" id="KW-0540">Nuclease</keyword>
<name>A0A1Z5J9E3_FISSO</name>
<gene>
    <name evidence="6" type="ORF">FisN_3Lh586</name>
</gene>
<reference evidence="6 7" key="1">
    <citation type="journal article" date="2015" name="Plant Cell">
        <title>Oil accumulation by the oleaginous diatom Fistulifera solaris as revealed by the genome and transcriptome.</title>
        <authorList>
            <person name="Tanaka T."/>
            <person name="Maeda Y."/>
            <person name="Veluchamy A."/>
            <person name="Tanaka M."/>
            <person name="Abida H."/>
            <person name="Marechal E."/>
            <person name="Bowler C."/>
            <person name="Muto M."/>
            <person name="Sunaga Y."/>
            <person name="Tanaka M."/>
            <person name="Yoshino T."/>
            <person name="Taniguchi T."/>
            <person name="Fukuda Y."/>
            <person name="Nemoto M."/>
            <person name="Matsumoto M."/>
            <person name="Wong P.S."/>
            <person name="Aburatani S."/>
            <person name="Fujibuchi W."/>
        </authorList>
    </citation>
    <scope>NUCLEOTIDE SEQUENCE [LARGE SCALE GENOMIC DNA]</scope>
    <source>
        <strain evidence="6 7">JPCC DA0580</strain>
    </source>
</reference>
<dbReference type="CDD" id="cd09898">
    <property type="entry name" value="H3TH_53EXO"/>
    <property type="match status" value="1"/>
</dbReference>
<dbReference type="Gene3D" id="1.10.150.20">
    <property type="entry name" value="5' to 3' exonuclease, C-terminal subdomain"/>
    <property type="match status" value="1"/>
</dbReference>
<dbReference type="SUPFAM" id="SSF88723">
    <property type="entry name" value="PIN domain-like"/>
    <property type="match status" value="1"/>
</dbReference>
<organism evidence="6 7">
    <name type="scientific">Fistulifera solaris</name>
    <name type="common">Oleaginous diatom</name>
    <dbReference type="NCBI Taxonomy" id="1519565"/>
    <lineage>
        <taxon>Eukaryota</taxon>
        <taxon>Sar</taxon>
        <taxon>Stramenopiles</taxon>
        <taxon>Ochrophyta</taxon>
        <taxon>Bacillariophyta</taxon>
        <taxon>Bacillariophyceae</taxon>
        <taxon>Bacillariophycidae</taxon>
        <taxon>Naviculales</taxon>
        <taxon>Naviculaceae</taxon>
        <taxon>Fistulifera</taxon>
    </lineage>
</organism>
<dbReference type="EC" id="2.7.7.7" evidence="6"/>
<dbReference type="EMBL" id="BDSP01000016">
    <property type="protein sequence ID" value="GAX10371.1"/>
    <property type="molecule type" value="Genomic_DNA"/>
</dbReference>
<dbReference type="PANTHER" id="PTHR42646:SF2">
    <property type="entry name" value="5'-3' EXONUCLEASE FAMILY PROTEIN"/>
    <property type="match status" value="1"/>
</dbReference>
<keyword evidence="3" id="KW-0238">DNA-binding</keyword>
<evidence type="ECO:0000313" key="7">
    <source>
        <dbReference type="Proteomes" id="UP000198406"/>
    </source>
</evidence>
<evidence type="ECO:0000256" key="1">
    <source>
        <dbReference type="ARBA" id="ARBA00022722"/>
    </source>
</evidence>
<keyword evidence="2" id="KW-0378">Hydrolase</keyword>
<evidence type="ECO:0000313" key="6">
    <source>
        <dbReference type="EMBL" id="GAX10371.1"/>
    </source>
</evidence>
<dbReference type="InterPro" id="IPR008918">
    <property type="entry name" value="HhH2"/>
</dbReference>
<dbReference type="Pfam" id="PF01367">
    <property type="entry name" value="5_3_exonuc"/>
    <property type="match status" value="1"/>
</dbReference>
<evidence type="ECO:0000256" key="3">
    <source>
        <dbReference type="ARBA" id="ARBA00023125"/>
    </source>
</evidence>
<dbReference type="SMART" id="SM00279">
    <property type="entry name" value="HhH2"/>
    <property type="match status" value="1"/>
</dbReference>
<feature type="compositionally biased region" description="Low complexity" evidence="4">
    <location>
        <begin position="204"/>
        <end position="223"/>
    </location>
</feature>
<dbReference type="GO" id="GO:0003887">
    <property type="term" value="F:DNA-directed DNA polymerase activity"/>
    <property type="evidence" value="ECO:0007669"/>
    <property type="project" value="UniProtKB-EC"/>
</dbReference>
<accession>A0A1Z5J9E3</accession>
<dbReference type="SMART" id="SM00475">
    <property type="entry name" value="53EXOc"/>
    <property type="match status" value="1"/>
</dbReference>
<keyword evidence="6" id="KW-0808">Transferase</keyword>
<comment type="caution">
    <text evidence="6">The sequence shown here is derived from an EMBL/GenBank/DDBJ whole genome shotgun (WGS) entry which is preliminary data.</text>
</comment>